<name>A0AAD5BQZ6_AMBAR</name>
<evidence type="ECO:0000313" key="1">
    <source>
        <dbReference type="EMBL" id="KAI7728026.1"/>
    </source>
</evidence>
<dbReference type="EMBL" id="JAMZMK010011277">
    <property type="protein sequence ID" value="KAI7728026.1"/>
    <property type="molecule type" value="Genomic_DNA"/>
</dbReference>
<reference evidence="1" key="1">
    <citation type="submission" date="2022-06" db="EMBL/GenBank/DDBJ databases">
        <title>Uncovering the hologenomic basis of an extraordinary plant invasion.</title>
        <authorList>
            <person name="Bieker V.C."/>
            <person name="Martin M.D."/>
            <person name="Gilbert T."/>
            <person name="Hodgins K."/>
            <person name="Battlay P."/>
            <person name="Petersen B."/>
            <person name="Wilson J."/>
        </authorList>
    </citation>
    <scope>NUCLEOTIDE SEQUENCE</scope>
    <source>
        <strain evidence="1">AA19_3_7</strain>
        <tissue evidence="1">Leaf</tissue>
    </source>
</reference>
<protein>
    <submittedName>
        <fullName evidence="1">Uncharacterized protein</fullName>
    </submittedName>
</protein>
<keyword evidence="2" id="KW-1185">Reference proteome</keyword>
<dbReference type="Proteomes" id="UP001206925">
    <property type="component" value="Unassembled WGS sequence"/>
</dbReference>
<sequence>MWEVDLQPYPIYLPSHTHSLPFSTPKTKHIPINTNPQCILLLQQQQQMITIIIIFLHQRQQTSIPPIISP</sequence>
<proteinExistence type="predicted"/>
<organism evidence="1 2">
    <name type="scientific">Ambrosia artemisiifolia</name>
    <name type="common">Common ragweed</name>
    <dbReference type="NCBI Taxonomy" id="4212"/>
    <lineage>
        <taxon>Eukaryota</taxon>
        <taxon>Viridiplantae</taxon>
        <taxon>Streptophyta</taxon>
        <taxon>Embryophyta</taxon>
        <taxon>Tracheophyta</taxon>
        <taxon>Spermatophyta</taxon>
        <taxon>Magnoliopsida</taxon>
        <taxon>eudicotyledons</taxon>
        <taxon>Gunneridae</taxon>
        <taxon>Pentapetalae</taxon>
        <taxon>asterids</taxon>
        <taxon>campanulids</taxon>
        <taxon>Asterales</taxon>
        <taxon>Asteraceae</taxon>
        <taxon>Asteroideae</taxon>
        <taxon>Heliantheae alliance</taxon>
        <taxon>Heliantheae</taxon>
        <taxon>Ambrosia</taxon>
    </lineage>
</organism>
<accession>A0AAD5BQZ6</accession>
<comment type="caution">
    <text evidence="1">The sequence shown here is derived from an EMBL/GenBank/DDBJ whole genome shotgun (WGS) entry which is preliminary data.</text>
</comment>
<gene>
    <name evidence="1" type="ORF">M8C21_006093</name>
</gene>
<evidence type="ECO:0000313" key="2">
    <source>
        <dbReference type="Proteomes" id="UP001206925"/>
    </source>
</evidence>
<dbReference type="AlphaFoldDB" id="A0AAD5BQZ6"/>